<dbReference type="PANTHER" id="PTHR34427">
    <property type="entry name" value="DUF4283 DOMAIN PROTEIN"/>
    <property type="match status" value="1"/>
</dbReference>
<feature type="domain" description="DUF4283" evidence="2">
    <location>
        <begin position="174"/>
        <end position="258"/>
    </location>
</feature>
<dbReference type="Proteomes" id="UP000288805">
    <property type="component" value="Unassembled WGS sequence"/>
</dbReference>
<dbReference type="EMBL" id="QGNW01000207">
    <property type="protein sequence ID" value="RVW85174.1"/>
    <property type="molecule type" value="Genomic_DNA"/>
</dbReference>
<gene>
    <name evidence="3" type="ORF">CK203_032903</name>
</gene>
<evidence type="ECO:0000259" key="2">
    <source>
        <dbReference type="Pfam" id="PF14111"/>
    </source>
</evidence>
<sequence>MLRGGRSRFVVESKLFEIVVEDSGGKLKGCVWERSRGFASWIRFGEASLRCLLEGVETCCREVGDQRWVIEWMEENRKFRMERRLNKAGRFILCSVRDIEAKRHSIIFPEGKGQASGWNSWPGSIEAEGSPEGSVEGKGVETMSFAEAIKSTLRRAGESVWLEVGEKEVCGRLEQLRHCLIGRWGSISAPLLELDYVSNWTRQNWEVKGKMTIAVSGRGIMMFDFELAQEADRVLARGKRSIKENCLILDRWNLEVGCSCKISNAVETWVRVVGLPLHFWSFEVFKRIGDGCRGFIVVDEGTKSMSELQWARILVKRADWEVPNSAHIVLGTGCFSLQLWWESAPWFSQVVPTGSSSGKGGLRVGEEAAESYQVACCESQRKRVEQLRLQAEVQDVALDGGKPPMPSDEAFAEEIVERRWVGGPADLVGGGKESSPISLDEFGCGLAGPCSGPSCGPSALSCGEAQDFCLVSRVVLGRDPRPSHLKGPLSNREGVSGEACGPVRAVAMEKGLFMGTRPQSLLLGLGLCSRHPKSRVEVETQAEKPTPSSGCRETRRCYAPHS</sequence>
<protein>
    <recommendedName>
        <fullName evidence="2">DUF4283 domain-containing protein</fullName>
    </recommendedName>
</protein>
<name>A0A438HL51_VITVI</name>
<organism evidence="3 4">
    <name type="scientific">Vitis vinifera</name>
    <name type="common">Grape</name>
    <dbReference type="NCBI Taxonomy" id="29760"/>
    <lineage>
        <taxon>Eukaryota</taxon>
        <taxon>Viridiplantae</taxon>
        <taxon>Streptophyta</taxon>
        <taxon>Embryophyta</taxon>
        <taxon>Tracheophyta</taxon>
        <taxon>Spermatophyta</taxon>
        <taxon>Magnoliopsida</taxon>
        <taxon>eudicotyledons</taxon>
        <taxon>Gunneridae</taxon>
        <taxon>Pentapetalae</taxon>
        <taxon>rosids</taxon>
        <taxon>Vitales</taxon>
        <taxon>Vitaceae</taxon>
        <taxon>Viteae</taxon>
        <taxon>Vitis</taxon>
    </lineage>
</organism>
<accession>A0A438HL51</accession>
<dbReference type="AlphaFoldDB" id="A0A438HL51"/>
<reference evidence="3 4" key="1">
    <citation type="journal article" date="2018" name="PLoS Genet.">
        <title>Population sequencing reveals clonal diversity and ancestral inbreeding in the grapevine cultivar Chardonnay.</title>
        <authorList>
            <person name="Roach M.J."/>
            <person name="Johnson D.L."/>
            <person name="Bohlmann J."/>
            <person name="van Vuuren H.J."/>
            <person name="Jones S.J."/>
            <person name="Pretorius I.S."/>
            <person name="Schmidt S.A."/>
            <person name="Borneman A.R."/>
        </authorList>
    </citation>
    <scope>NUCLEOTIDE SEQUENCE [LARGE SCALE GENOMIC DNA]</scope>
    <source>
        <strain evidence="4">cv. Chardonnay</strain>
        <tissue evidence="3">Leaf</tissue>
    </source>
</reference>
<dbReference type="InterPro" id="IPR025558">
    <property type="entry name" value="DUF4283"/>
</dbReference>
<evidence type="ECO:0000256" key="1">
    <source>
        <dbReference type="SAM" id="MobiDB-lite"/>
    </source>
</evidence>
<feature type="region of interest" description="Disordered" evidence="1">
    <location>
        <begin position="535"/>
        <end position="562"/>
    </location>
</feature>
<dbReference type="Pfam" id="PF14111">
    <property type="entry name" value="DUF4283"/>
    <property type="match status" value="1"/>
</dbReference>
<evidence type="ECO:0000313" key="4">
    <source>
        <dbReference type="Proteomes" id="UP000288805"/>
    </source>
</evidence>
<dbReference type="PANTHER" id="PTHR34427:SF5">
    <property type="entry name" value="DUF4283 DOMAIN-CONTAINING PROTEIN"/>
    <property type="match status" value="1"/>
</dbReference>
<evidence type="ECO:0000313" key="3">
    <source>
        <dbReference type="EMBL" id="RVW85174.1"/>
    </source>
</evidence>
<proteinExistence type="predicted"/>
<comment type="caution">
    <text evidence="3">The sequence shown here is derived from an EMBL/GenBank/DDBJ whole genome shotgun (WGS) entry which is preliminary data.</text>
</comment>